<sequence length="274" mass="28938">MTVMAMPSGYRNSSLFRQVSEALGHLTVTQQQVLVMYGIEGRSLKDTARQLGLAAGTVKGIFTGACQRLSQVGATAPAILSAPTVAEVTVGAALAANIHPQPAACPDWCTFQNCTPDKGDGSTYHMSAHRVIEIDRPGGGHAPGVGISRLVEEDGSAANWIDVSVGDHCGTGMTSAQALELAAYLREDALRAAGADGVDMPAGRLQVGDQIRTADGWQTVEVVHLDGWCCGIPMKADHVGDHRVSVCTDAHDDDNDAHLFDSDEVVRVRQAVRR</sequence>
<feature type="domain" description="RNA polymerase sigma factor 70 region 4 type 2" evidence="5">
    <location>
        <begin position="17"/>
        <end position="59"/>
    </location>
</feature>
<organism evidence="6 7">
    <name type="scientific">Polymorphospora rubra</name>
    <dbReference type="NCBI Taxonomy" id="338584"/>
    <lineage>
        <taxon>Bacteria</taxon>
        <taxon>Bacillati</taxon>
        <taxon>Actinomycetota</taxon>
        <taxon>Actinomycetes</taxon>
        <taxon>Micromonosporales</taxon>
        <taxon>Micromonosporaceae</taxon>
        <taxon>Polymorphospora</taxon>
    </lineage>
</organism>
<dbReference type="RefSeq" id="WP_212824303.1">
    <property type="nucleotide sequence ID" value="NZ_AP023359.1"/>
</dbReference>
<proteinExistence type="inferred from homology"/>
<dbReference type="EMBL" id="AP023359">
    <property type="protein sequence ID" value="BCJ65079.1"/>
    <property type="molecule type" value="Genomic_DNA"/>
</dbReference>
<keyword evidence="7" id="KW-1185">Reference proteome</keyword>
<dbReference type="InterPro" id="IPR036388">
    <property type="entry name" value="WH-like_DNA-bd_sf"/>
</dbReference>
<keyword evidence="3" id="KW-0731">Sigma factor</keyword>
<reference evidence="6" key="1">
    <citation type="submission" date="2020-08" db="EMBL/GenBank/DDBJ databases">
        <title>Whole genome shotgun sequence of Polymorphospora rubra NBRC 101157.</title>
        <authorList>
            <person name="Komaki H."/>
            <person name="Tamura T."/>
        </authorList>
    </citation>
    <scope>NUCLEOTIDE SEQUENCE</scope>
    <source>
        <strain evidence="6">NBRC 101157</strain>
    </source>
</reference>
<dbReference type="Pfam" id="PF08281">
    <property type="entry name" value="Sigma70_r4_2"/>
    <property type="match status" value="1"/>
</dbReference>
<dbReference type="Proteomes" id="UP000680866">
    <property type="component" value="Chromosome"/>
</dbReference>
<evidence type="ECO:0000259" key="5">
    <source>
        <dbReference type="Pfam" id="PF08281"/>
    </source>
</evidence>
<accession>A0A810MYP1</accession>
<evidence type="ECO:0000256" key="2">
    <source>
        <dbReference type="ARBA" id="ARBA00023015"/>
    </source>
</evidence>
<protein>
    <recommendedName>
        <fullName evidence="5">RNA polymerase sigma factor 70 region 4 type 2 domain-containing protein</fullName>
    </recommendedName>
</protein>
<dbReference type="InterPro" id="IPR013249">
    <property type="entry name" value="RNA_pol_sigma70_r4_t2"/>
</dbReference>
<dbReference type="GO" id="GO:0016987">
    <property type="term" value="F:sigma factor activity"/>
    <property type="evidence" value="ECO:0007669"/>
    <property type="project" value="UniProtKB-KW"/>
</dbReference>
<evidence type="ECO:0000313" key="6">
    <source>
        <dbReference type="EMBL" id="BCJ65079.1"/>
    </source>
</evidence>
<dbReference type="KEGG" id="pry:Prubr_21000"/>
<evidence type="ECO:0000256" key="4">
    <source>
        <dbReference type="ARBA" id="ARBA00023163"/>
    </source>
</evidence>
<evidence type="ECO:0000256" key="1">
    <source>
        <dbReference type="ARBA" id="ARBA00010641"/>
    </source>
</evidence>
<dbReference type="AlphaFoldDB" id="A0A810MYP1"/>
<dbReference type="GO" id="GO:0003677">
    <property type="term" value="F:DNA binding"/>
    <property type="evidence" value="ECO:0007669"/>
    <property type="project" value="InterPro"/>
</dbReference>
<name>A0A810MYP1_9ACTN</name>
<keyword evidence="4" id="KW-0804">Transcription</keyword>
<comment type="similarity">
    <text evidence="1">Belongs to the sigma-70 factor family. ECF subfamily.</text>
</comment>
<dbReference type="Gene3D" id="1.10.10.10">
    <property type="entry name" value="Winged helix-like DNA-binding domain superfamily/Winged helix DNA-binding domain"/>
    <property type="match status" value="1"/>
</dbReference>
<gene>
    <name evidence="6" type="ORF">Prubr_21000</name>
</gene>
<evidence type="ECO:0000256" key="3">
    <source>
        <dbReference type="ARBA" id="ARBA00023082"/>
    </source>
</evidence>
<dbReference type="GO" id="GO:0006352">
    <property type="term" value="P:DNA-templated transcription initiation"/>
    <property type="evidence" value="ECO:0007669"/>
    <property type="project" value="InterPro"/>
</dbReference>
<evidence type="ECO:0000313" key="7">
    <source>
        <dbReference type="Proteomes" id="UP000680866"/>
    </source>
</evidence>
<keyword evidence="2" id="KW-0805">Transcription regulation</keyword>
<dbReference type="SUPFAM" id="SSF88659">
    <property type="entry name" value="Sigma3 and sigma4 domains of RNA polymerase sigma factors"/>
    <property type="match status" value="1"/>
</dbReference>
<dbReference type="InterPro" id="IPR013324">
    <property type="entry name" value="RNA_pol_sigma_r3/r4-like"/>
</dbReference>